<name>A0A6M1RQA5_9BACT</name>
<dbReference type="GO" id="GO:0016020">
    <property type="term" value="C:membrane"/>
    <property type="evidence" value="ECO:0007669"/>
    <property type="project" value="UniProtKB-SubCell"/>
</dbReference>
<dbReference type="RefSeq" id="WP_165106547.1">
    <property type="nucleotide sequence ID" value="NZ_JAAKYA010000032.1"/>
</dbReference>
<dbReference type="PANTHER" id="PTHR42911:SF1">
    <property type="entry name" value="MODULATOR OF FTSH PROTEASE HFLC"/>
    <property type="match status" value="1"/>
</dbReference>
<feature type="chain" id="PRO_5027015912" description="Band 7 domain-containing protein" evidence="3">
    <location>
        <begin position="26"/>
        <end position="630"/>
    </location>
</feature>
<dbReference type="Gene3D" id="3.30.479.30">
    <property type="entry name" value="Band 7 domain"/>
    <property type="match status" value="1"/>
</dbReference>
<keyword evidence="2" id="KW-0812">Transmembrane</keyword>
<organism evidence="5 6">
    <name type="scientific">Limisphaera ngatamarikiensis</name>
    <dbReference type="NCBI Taxonomy" id="1324935"/>
    <lineage>
        <taxon>Bacteria</taxon>
        <taxon>Pseudomonadati</taxon>
        <taxon>Verrucomicrobiota</taxon>
        <taxon>Verrucomicrobiia</taxon>
        <taxon>Limisphaerales</taxon>
        <taxon>Limisphaeraceae</taxon>
        <taxon>Limisphaera</taxon>
    </lineage>
</organism>
<keyword evidence="3" id="KW-0732">Signal</keyword>
<dbReference type="EMBL" id="JAAKYA010000032">
    <property type="protein sequence ID" value="NGO38855.1"/>
    <property type="molecule type" value="Genomic_DNA"/>
</dbReference>
<feature type="transmembrane region" description="Helical" evidence="2">
    <location>
        <begin position="35"/>
        <end position="54"/>
    </location>
</feature>
<dbReference type="SUPFAM" id="SSF117892">
    <property type="entry name" value="Band 7/SPFH domain"/>
    <property type="match status" value="1"/>
</dbReference>
<evidence type="ECO:0000256" key="2">
    <source>
        <dbReference type="SAM" id="Phobius"/>
    </source>
</evidence>
<proteinExistence type="predicted"/>
<feature type="domain" description="Band 7" evidence="4">
    <location>
        <begin position="300"/>
        <end position="508"/>
    </location>
</feature>
<protein>
    <recommendedName>
        <fullName evidence="4">Band 7 domain-containing protein</fullName>
    </recommendedName>
</protein>
<feature type="signal peptide" evidence="3">
    <location>
        <begin position="1"/>
        <end position="25"/>
    </location>
</feature>
<dbReference type="AlphaFoldDB" id="A0A6M1RQA5"/>
<keyword evidence="6" id="KW-1185">Reference proteome</keyword>
<accession>A0A6M1RQA5</accession>
<dbReference type="Proteomes" id="UP000477311">
    <property type="component" value="Unassembled WGS sequence"/>
</dbReference>
<keyword evidence="2" id="KW-0472">Membrane</keyword>
<sequence>MRRSYQKYGLVNVLTLLGVAAAAFAAARYVHSLAGHVAAVHLGLGMLVAFVSWFQLRLEEQEAEEQLELEEMVRSKGRAGLFEADESELLPARRAREQFERYFVPGFTLLLCGLQAAGAWWLWRWLDRQTLPPVSPPLVAMSFFGLFALILFLVGKFASTLARLENQRLLRPGGDAVLFGAYVCMLAVAAVVGVEAGWPRTDLWVARGLVVVLGVVAVETALNLILEIYRPRLKGQRPRPVYESRLVGLLSRPEGLVTTAAEALDYQFGFKVSETWVYKFFERALGWLVLLQLGVLLLSTCFVVVDPGQQALLERWGRPAGDRALLGPGLHLKWPWPVEKVYRYRTEEIQTLTVGIEPEPPEPGVKDTRTVVWTVAHGKEDLFMVAAREVESGVRPQDQRERTAPPVSFLVVNVPIHFQIEDVRQWAYGHRDPARLLENLATREIVRYLVSADLGEVMSTARARAAEELRLRIQKAAEELRLGVRIVFVGLQGIHPPVKVAPEFNRVVSAWHTRQARILDAQAAAIRTNALAAAQAFVLTNRALAERMQLERLSLARAAAFTNQEPAFRAAPSVYPLRAYLQRFVPAVSGARKYILWTTNVQDVIQVDLQDRIRQDLLDVALPATRTQNP</sequence>
<dbReference type="Pfam" id="PF01145">
    <property type="entry name" value="Band_7"/>
    <property type="match status" value="1"/>
</dbReference>
<evidence type="ECO:0000313" key="5">
    <source>
        <dbReference type="EMBL" id="NGO38855.1"/>
    </source>
</evidence>
<evidence type="ECO:0000256" key="3">
    <source>
        <dbReference type="SAM" id="SignalP"/>
    </source>
</evidence>
<evidence type="ECO:0000313" key="6">
    <source>
        <dbReference type="Proteomes" id="UP000477311"/>
    </source>
</evidence>
<dbReference type="InterPro" id="IPR001107">
    <property type="entry name" value="Band_7"/>
</dbReference>
<dbReference type="PANTHER" id="PTHR42911">
    <property type="entry name" value="MODULATOR OF FTSH PROTEASE HFLC"/>
    <property type="match status" value="1"/>
</dbReference>
<feature type="transmembrane region" description="Helical" evidence="2">
    <location>
        <begin position="284"/>
        <end position="305"/>
    </location>
</feature>
<evidence type="ECO:0000259" key="4">
    <source>
        <dbReference type="SMART" id="SM00244"/>
    </source>
</evidence>
<feature type="transmembrane region" description="Helical" evidence="2">
    <location>
        <begin position="135"/>
        <end position="155"/>
    </location>
</feature>
<feature type="transmembrane region" description="Helical" evidence="2">
    <location>
        <begin position="176"/>
        <end position="198"/>
    </location>
</feature>
<comment type="caution">
    <text evidence="5">The sequence shown here is derived from an EMBL/GenBank/DDBJ whole genome shotgun (WGS) entry which is preliminary data.</text>
</comment>
<reference evidence="5 6" key="1">
    <citation type="submission" date="2020-02" db="EMBL/GenBank/DDBJ databases">
        <title>Draft genome sequence of Limisphaera ngatamarikiensis NGM72.4T, a thermophilic Verrucomicrobia grouped in subdivision 3.</title>
        <authorList>
            <person name="Carere C.R."/>
            <person name="Steen J."/>
            <person name="Hugenholtz P."/>
            <person name="Stott M.B."/>
        </authorList>
    </citation>
    <scope>NUCLEOTIDE SEQUENCE [LARGE SCALE GENOMIC DNA]</scope>
    <source>
        <strain evidence="5 6">NGM72.4</strain>
    </source>
</reference>
<dbReference type="SMART" id="SM00244">
    <property type="entry name" value="PHB"/>
    <property type="match status" value="1"/>
</dbReference>
<feature type="transmembrane region" description="Helical" evidence="2">
    <location>
        <begin position="204"/>
        <end position="229"/>
    </location>
</feature>
<keyword evidence="2" id="KW-1133">Transmembrane helix</keyword>
<dbReference type="InterPro" id="IPR036013">
    <property type="entry name" value="Band_7/SPFH_dom_sf"/>
</dbReference>
<feature type="transmembrane region" description="Helical" evidence="2">
    <location>
        <begin position="102"/>
        <end position="123"/>
    </location>
</feature>
<evidence type="ECO:0000256" key="1">
    <source>
        <dbReference type="ARBA" id="ARBA00004167"/>
    </source>
</evidence>
<comment type="subcellular location">
    <subcellularLocation>
        <location evidence="1">Membrane</location>
        <topology evidence="1">Single-pass membrane protein</topology>
    </subcellularLocation>
</comment>
<gene>
    <name evidence="5" type="ORF">G4L39_05525</name>
</gene>